<dbReference type="CDD" id="cd00055">
    <property type="entry name" value="EGF_Lam"/>
    <property type="match status" value="15"/>
</dbReference>
<evidence type="ECO:0000259" key="14">
    <source>
        <dbReference type="PROSITE" id="PS50027"/>
    </source>
</evidence>
<comment type="caution">
    <text evidence="17">The sequence shown here is derived from an EMBL/GenBank/DDBJ whole genome shotgun (WGS) entry which is preliminary data.</text>
</comment>
<dbReference type="Gene3D" id="2.60.120.260">
    <property type="entry name" value="Galactose-binding domain-like"/>
    <property type="match status" value="1"/>
</dbReference>
<dbReference type="PANTHER" id="PTHR10574">
    <property type="entry name" value="NETRIN/LAMININ-RELATED"/>
    <property type="match status" value="1"/>
</dbReference>
<evidence type="ECO:0000256" key="4">
    <source>
        <dbReference type="ARBA" id="ARBA00022729"/>
    </source>
</evidence>
<feature type="disulfide bond" evidence="12">
    <location>
        <begin position="861"/>
        <end position="875"/>
    </location>
</feature>
<dbReference type="Pfam" id="PF00055">
    <property type="entry name" value="Laminin_N"/>
    <property type="match status" value="1"/>
</dbReference>
<feature type="domain" description="Laminin EGF-like" evidence="14">
    <location>
        <begin position="977"/>
        <end position="1025"/>
    </location>
</feature>
<feature type="domain" description="Laminin EGF-like" evidence="14">
    <location>
        <begin position="821"/>
        <end position="877"/>
    </location>
</feature>
<feature type="disulfide bond" evidence="12">
    <location>
        <begin position="998"/>
        <end position="1007"/>
    </location>
</feature>
<dbReference type="SMART" id="SM00136">
    <property type="entry name" value="LamNT"/>
    <property type="match status" value="1"/>
</dbReference>
<accession>A0A267FW02</accession>
<dbReference type="PROSITE" id="PS51115">
    <property type="entry name" value="LAMININ_IVA"/>
    <property type="match status" value="1"/>
</dbReference>
<evidence type="ECO:0000256" key="12">
    <source>
        <dbReference type="PROSITE-ProRule" id="PRU00460"/>
    </source>
</evidence>
<dbReference type="PROSITE" id="PS01248">
    <property type="entry name" value="EGF_LAM_1"/>
    <property type="match status" value="7"/>
</dbReference>
<feature type="domain" description="Laminin EGF-like" evidence="14">
    <location>
        <begin position="930"/>
        <end position="976"/>
    </location>
</feature>
<evidence type="ECO:0000256" key="11">
    <source>
        <dbReference type="ARBA" id="ARBA00023292"/>
    </source>
</evidence>
<evidence type="ECO:0000256" key="1">
    <source>
        <dbReference type="ARBA" id="ARBA00004302"/>
    </source>
</evidence>
<dbReference type="EMBL" id="NIVC01000759">
    <property type="protein sequence ID" value="PAA77189.1"/>
    <property type="molecule type" value="Genomic_DNA"/>
</dbReference>
<keyword evidence="3" id="KW-0272">Extracellular matrix</keyword>
<feature type="disulfide bond" evidence="12">
    <location>
        <begin position="932"/>
        <end position="949"/>
    </location>
</feature>
<keyword evidence="5" id="KW-0677">Repeat</keyword>
<dbReference type="FunFam" id="2.10.25.10:FF:000051">
    <property type="entry name" value="Laminin subunit alpha 4"/>
    <property type="match status" value="1"/>
</dbReference>
<dbReference type="InterPro" id="IPR008211">
    <property type="entry name" value="Laminin_N"/>
</dbReference>
<dbReference type="FunFam" id="2.10.25.10:FF:000135">
    <property type="entry name" value="Laminin subunit beta 4"/>
    <property type="match status" value="1"/>
</dbReference>
<keyword evidence="8" id="KW-0175">Coiled coil</keyword>
<sequence length="1972" mass="214912">MRCLARLLCLFVFLNASCAVDSSADAPSSEYADMFNLAIGKFIESNATCGEGLPGGEPYCHLANHVRGASVSETHCKMCLENEHQAYKALDRDSNDNATWWQSPSLARGSKYHYVTLTLDLKQVYRVSYIIIKSAYSPLPGNWILERSLDGSTFSPWMYFVLNEKYCREAYGMEHVDQQTHRFAEDDEVICTSAYDKAIDGKIETAELAIRLSKNRPGSVQKPNEDRAAFVARSKRLAKFTIARYIRFRFQKIATFYGDRMIAATGEDYGKQEADTTTLNRLYYSIKDIKVGGSCVCFGHARECPWDKDERKVKCSCDHNTEGDSCERCKPLFNQLQWQAGKPCVRCQCHGKADSCVFNQTVANQAGSVDIDGKRFGGGVCQNCRANTTGANCELCLPGFYRVAPPGSERPCAPCRCDDQTTEQCHQETVPERNITAGDCKCRAGFTGPNCASCAFGYQRVQGRCVPCQCSVAGSKPGSEYSCTPPCQCKANVEPLSNCDVCKSGFFNLQAGNALGCSPCFCFGAGLGCSSARGIITLWSSSRDWTIVTNDGRSYAPRIDEYPVLDSYSVKRNLPNLTEDQPLYWRAPPGYLSNLHTAYGGEIVLIISFEDASDSIIWLERLPLMRILADLPGTGPASLSFYLDLRSVLKPKGWPVILRLPLRATRDQSGPAPEDGHWINERQFKATEEELRSRLVTARGIEVLAKYSLRQRSADLRQLGIPVLLADPAAREQTRVENCTCQAAGYSGLSCEACQPGYRRVFNRLMGGDCAKCDCNGQSDVCDANTGACVNCTGNTEGDHCERCRPGYYGNPKAGVPCRHCACPSSERQFSSRCQLRPGSARDYICENCAEGHTGAHCEQCRVGYYGNPRAGQGCKPCNCSNNSQPGVVDTCDTVSGRCKACSFNTEGERCETCQDGFYGTAANRGCRPCDCLPDGSESGSCHAETGQCRCKPNFTGQKCDSCLPGRGNLTAGCPPCRCNSDGSISSDCSQTTGECACLPGVAGPHCKACQPKHFDMKPGLGCFKCNCGVNNSLPCDPISGECRCGPRQQGRNCTCKAGHYWNANRTDCLPCNCNAVGSDNSECDILSGQCFCKPGVGGRACDTCLDNFWGFGESGCEACSVCYDGQRCDKLTGQCNCPPNTFGRKCEFCEAGHWNYSSSTGCKPCRCHSDGSLTSQCNLDTGNCSCRQGFAGDRCDRCDAGFHSFPRCQRCHCNWDGALESKRNVCRSDGSCFCKPAVTGRDCLDCVSGTFARLVGYSRGCIGCYCSGTGAACRSDLGWYSAVALTNDMQLTVDESAPSGEYGVPANSMANFHVIRGSVGYLDIPLRQFVTQVNGSDTKLGDLLHEYGSKLAEVQVDCVPSCGRLSSRARLESLGFGPEKLELVSDDTIGRLVSNASFRVVMTEDHWRFANGKRLSRDWLMHFLRSVVGIRIYLFNTTETRVNTASVDFKIFANKRIPTGDPVETVERCECPHPYVGLSCQDYGPGYYRNGTGIAVNISISGNYSNLLPPRESLLPCPCHGHSKQCNSNGSICFNCANNTIGSLCDKCLPGHYRPNADDLSSPCLPCACPSVAHNYADNCVSVSSSTLFCLDCRNNTGGSRCEKCANHFYGDPRSGVPCRPCRCSPDGIQPGSVCDSVTGQCKCLPSIQGRTCDTCKQNHVVREGRCVSCNDTCTGTLIDRVNRLKDGLGDVRKVATNLSLAQLGRIEQLDRQLNETETAIRLLEPGGFEKLQAEVEGLASRCLSELGLVAPIKSDVNALEKAANNQLNASRGLLSELGPAGTEATNLKRSIQTYIRRLPSAIVLRDAGQQSADIEARVTSAWQNRLKPYISSVRSQLGNNASTQQLERLRSILASLNATVSMNAPFLRAYLNGIIALSQAALAERTQIDNRLNSNLRSIETLRELFKINQKDLDDAKKLANIIRDRLNSSDAKLNEMNVAALRDLEARLQAAQYMLNNRSRSGAALPRPS</sequence>
<dbReference type="GO" id="GO:0005604">
    <property type="term" value="C:basement membrane"/>
    <property type="evidence" value="ECO:0007669"/>
    <property type="project" value="UniProtKB-SubCell"/>
</dbReference>
<evidence type="ECO:0000256" key="5">
    <source>
        <dbReference type="ARBA" id="ARBA00022737"/>
    </source>
</evidence>
<feature type="disulfide bond" evidence="12">
    <location>
        <begin position="1594"/>
        <end position="1603"/>
    </location>
</feature>
<evidence type="ECO:0000256" key="2">
    <source>
        <dbReference type="ARBA" id="ARBA00022525"/>
    </source>
</evidence>
<keyword evidence="18" id="KW-1185">Reference proteome</keyword>
<evidence type="ECO:0000256" key="10">
    <source>
        <dbReference type="ARBA" id="ARBA00023180"/>
    </source>
</evidence>
<dbReference type="PROSITE" id="PS51117">
    <property type="entry name" value="LAMININ_NTER"/>
    <property type="match status" value="1"/>
</dbReference>
<keyword evidence="6" id="KW-0084">Basement membrane</keyword>
<dbReference type="InterPro" id="IPR000742">
    <property type="entry name" value="EGF"/>
</dbReference>
<dbReference type="FunFam" id="2.10.25.10:FF:000188">
    <property type="entry name" value="Laminin subunit gamma 2"/>
    <property type="match status" value="1"/>
</dbReference>
<comment type="caution">
    <text evidence="12">Lacks conserved residue(s) required for the propagation of feature annotation.</text>
</comment>
<dbReference type="STRING" id="282301.A0A267FW02"/>
<dbReference type="SUPFAM" id="SSF49785">
    <property type="entry name" value="Galactose-binding domain-like"/>
    <property type="match status" value="1"/>
</dbReference>
<feature type="disulfide bond" evidence="12">
    <location>
        <begin position="1138"/>
        <end position="1147"/>
    </location>
</feature>
<feature type="chain" id="PRO_5012560329" evidence="13">
    <location>
        <begin position="20"/>
        <end position="1972"/>
    </location>
</feature>
<evidence type="ECO:0000256" key="7">
    <source>
        <dbReference type="ARBA" id="ARBA00022889"/>
    </source>
</evidence>
<feature type="domain" description="Laminin EGF-like" evidence="14">
    <location>
        <begin position="1120"/>
        <end position="1165"/>
    </location>
</feature>
<feature type="disulfide bond" evidence="12">
    <location>
        <begin position="1187"/>
        <end position="1196"/>
    </location>
</feature>
<keyword evidence="2" id="KW-0964">Secreted</keyword>
<dbReference type="GO" id="GO:0007155">
    <property type="term" value="P:cell adhesion"/>
    <property type="evidence" value="ECO:0007669"/>
    <property type="project" value="UniProtKB-KW"/>
</dbReference>
<dbReference type="InterPro" id="IPR000034">
    <property type="entry name" value="Laminin_IV"/>
</dbReference>
<evidence type="ECO:0000256" key="9">
    <source>
        <dbReference type="ARBA" id="ARBA00023157"/>
    </source>
</evidence>
<dbReference type="PANTHER" id="PTHR10574:SF406">
    <property type="entry name" value="LAMININ SUBUNIT ALPHA 5"/>
    <property type="match status" value="1"/>
</dbReference>
<dbReference type="OrthoDB" id="10011303at2759"/>
<dbReference type="Pfam" id="PF00053">
    <property type="entry name" value="EGF_laminin"/>
    <property type="match status" value="11"/>
</dbReference>
<keyword evidence="9 12" id="KW-1015">Disulfide bond</keyword>
<dbReference type="GO" id="GO:0009887">
    <property type="term" value="P:animal organ morphogenesis"/>
    <property type="evidence" value="ECO:0007669"/>
    <property type="project" value="TreeGrafter"/>
</dbReference>
<keyword evidence="4 13" id="KW-0732">Signal</keyword>
<feature type="disulfide bond" evidence="12">
    <location>
        <begin position="1166"/>
        <end position="1178"/>
    </location>
</feature>
<dbReference type="SMART" id="SM00180">
    <property type="entry name" value="EGF_Lam"/>
    <property type="match status" value="17"/>
</dbReference>
<dbReference type="PROSITE" id="PS50027">
    <property type="entry name" value="EGF_LAM_2"/>
    <property type="match status" value="10"/>
</dbReference>
<evidence type="ECO:0000259" key="15">
    <source>
        <dbReference type="PROSITE" id="PS51115"/>
    </source>
</evidence>
<dbReference type="Gene3D" id="2.10.25.10">
    <property type="entry name" value="Laminin"/>
    <property type="match status" value="11"/>
</dbReference>
<feature type="disulfide bond" evidence="12">
    <location>
        <begin position="1074"/>
        <end position="1091"/>
    </location>
</feature>
<comment type="subcellular location">
    <subcellularLocation>
        <location evidence="1">Secreted</location>
        <location evidence="1">Extracellular space</location>
        <location evidence="1">Extracellular matrix</location>
        <location evidence="1">Basement membrane</location>
    </subcellularLocation>
</comment>
<protein>
    <submittedName>
        <fullName evidence="17">Uncharacterized protein</fullName>
    </submittedName>
</protein>
<evidence type="ECO:0000259" key="16">
    <source>
        <dbReference type="PROSITE" id="PS51117"/>
    </source>
</evidence>
<dbReference type="Pfam" id="PF24973">
    <property type="entry name" value="EGF_LMN_ATRN"/>
    <property type="match status" value="4"/>
</dbReference>
<dbReference type="FunFam" id="2.10.25.10:FF:000074">
    <property type="entry name" value="Laminin subunit alpha"/>
    <property type="match status" value="1"/>
</dbReference>
<dbReference type="SMART" id="SM00181">
    <property type="entry name" value="EGF"/>
    <property type="match status" value="7"/>
</dbReference>
<feature type="domain" description="Laminin EGF-like" evidence="14">
    <location>
        <begin position="1518"/>
        <end position="1622"/>
    </location>
</feature>
<evidence type="ECO:0000256" key="6">
    <source>
        <dbReference type="ARBA" id="ARBA00022869"/>
    </source>
</evidence>
<gene>
    <name evidence="17" type="ORF">BOX15_Mlig029806g2</name>
</gene>
<organism evidence="17 18">
    <name type="scientific">Macrostomum lignano</name>
    <dbReference type="NCBI Taxonomy" id="282301"/>
    <lineage>
        <taxon>Eukaryota</taxon>
        <taxon>Metazoa</taxon>
        <taxon>Spiralia</taxon>
        <taxon>Lophotrochozoa</taxon>
        <taxon>Platyhelminthes</taxon>
        <taxon>Rhabditophora</taxon>
        <taxon>Macrostomorpha</taxon>
        <taxon>Macrostomida</taxon>
        <taxon>Macrostomidae</taxon>
        <taxon>Macrostomum</taxon>
    </lineage>
</organism>
<feature type="domain" description="Laminin EGF-like" evidence="14">
    <location>
        <begin position="773"/>
        <end position="820"/>
    </location>
</feature>
<feature type="domain" description="Laminin IV type A" evidence="15">
    <location>
        <begin position="540"/>
        <end position="738"/>
    </location>
</feature>
<evidence type="ECO:0000256" key="13">
    <source>
        <dbReference type="SAM" id="SignalP"/>
    </source>
</evidence>
<keyword evidence="11 12" id="KW-0424">Laminin EGF-like domain</keyword>
<dbReference type="FunFam" id="2.10.25.10:FF:000082">
    <property type="entry name" value="Laminin subunit alpha 1"/>
    <property type="match status" value="1"/>
</dbReference>
<feature type="domain" description="Laminin EGF-like" evidence="14">
    <location>
        <begin position="878"/>
        <end position="929"/>
    </location>
</feature>
<dbReference type="InterPro" id="IPR002049">
    <property type="entry name" value="LE_dom"/>
</dbReference>
<keyword evidence="7" id="KW-0130">Cell adhesion</keyword>
<feature type="domain" description="Laminin EGF-like" evidence="14">
    <location>
        <begin position="347"/>
        <end position="414"/>
    </location>
</feature>
<keyword evidence="10" id="KW-0325">Glycoprotein</keyword>
<dbReference type="SUPFAM" id="SSF57196">
    <property type="entry name" value="EGF/Laminin"/>
    <property type="match status" value="13"/>
</dbReference>
<feature type="domain" description="Laminin N-terminal" evidence="16">
    <location>
        <begin position="26"/>
        <end position="294"/>
    </location>
</feature>
<evidence type="ECO:0000313" key="18">
    <source>
        <dbReference type="Proteomes" id="UP000215902"/>
    </source>
</evidence>
<dbReference type="InterPro" id="IPR056863">
    <property type="entry name" value="LMN_ATRN_NET-like_EGF"/>
</dbReference>
<dbReference type="InterPro" id="IPR008979">
    <property type="entry name" value="Galactose-bd-like_sf"/>
</dbReference>
<feature type="disulfide bond" evidence="12">
    <location>
        <begin position="804"/>
        <end position="818"/>
    </location>
</feature>
<evidence type="ECO:0000256" key="8">
    <source>
        <dbReference type="ARBA" id="ARBA00023054"/>
    </source>
</evidence>
<feature type="disulfide bond" evidence="12">
    <location>
        <begin position="384"/>
        <end position="393"/>
    </location>
</feature>
<feature type="disulfide bond" evidence="12">
    <location>
        <begin position="849"/>
        <end position="858"/>
    </location>
</feature>
<dbReference type="FunFam" id="2.10.25.10:FF:000106">
    <property type="entry name" value="Heparan sulfate proteoglycan 2"/>
    <property type="match status" value="1"/>
</dbReference>
<feature type="disulfide bond" evidence="12">
    <location>
        <begin position="1606"/>
        <end position="1620"/>
    </location>
</feature>
<dbReference type="Gene3D" id="2.170.300.10">
    <property type="entry name" value="Tie2 ligand-binding domain superfamily"/>
    <property type="match status" value="2"/>
</dbReference>
<feature type="domain" description="Laminin EGF-like" evidence="14">
    <location>
        <begin position="1166"/>
        <end position="1211"/>
    </location>
</feature>
<feature type="disulfide bond" evidence="12">
    <location>
        <begin position="977"/>
        <end position="989"/>
    </location>
</feature>
<reference evidence="17 18" key="1">
    <citation type="submission" date="2017-06" db="EMBL/GenBank/DDBJ databases">
        <title>A platform for efficient transgenesis in Macrostomum lignano, a flatworm model organism for stem cell research.</title>
        <authorList>
            <person name="Berezikov E."/>
        </authorList>
    </citation>
    <scope>NUCLEOTIDE SEQUENCE [LARGE SCALE GENOMIC DNA]</scope>
    <source>
        <strain evidence="17">DV1</strain>
        <tissue evidence="17">Whole organism</tissue>
    </source>
</reference>
<dbReference type="PRINTS" id="PR00011">
    <property type="entry name" value="EGFLAMININ"/>
</dbReference>
<evidence type="ECO:0000256" key="3">
    <source>
        <dbReference type="ARBA" id="ARBA00022530"/>
    </source>
</evidence>
<name>A0A267FW02_9PLAT</name>
<dbReference type="FunFam" id="2.10.25.10:FF:000069">
    <property type="entry name" value="Laminin subunit alpha 1"/>
    <property type="match status" value="1"/>
</dbReference>
<dbReference type="GO" id="GO:0009888">
    <property type="term" value="P:tissue development"/>
    <property type="evidence" value="ECO:0007669"/>
    <property type="project" value="TreeGrafter"/>
</dbReference>
<feature type="disulfide bond" evidence="12">
    <location>
        <begin position="951"/>
        <end position="960"/>
    </location>
</feature>
<feature type="disulfide bond" evidence="12">
    <location>
        <begin position="1072"/>
        <end position="1084"/>
    </location>
</feature>
<evidence type="ECO:0000313" key="17">
    <source>
        <dbReference type="EMBL" id="PAA77189.1"/>
    </source>
</evidence>
<feature type="signal peptide" evidence="13">
    <location>
        <begin position="1"/>
        <end position="19"/>
    </location>
</feature>
<dbReference type="FunFam" id="2.10.25.10:FF:000090">
    <property type="entry name" value="laminin subunit alpha"/>
    <property type="match status" value="1"/>
</dbReference>
<feature type="disulfide bond" evidence="12">
    <location>
        <begin position="1093"/>
        <end position="1102"/>
    </location>
</feature>
<feature type="disulfide bond" evidence="12">
    <location>
        <begin position="902"/>
        <end position="911"/>
    </location>
</feature>
<dbReference type="InterPro" id="IPR050440">
    <property type="entry name" value="Laminin/Netrin_ECM"/>
</dbReference>
<feature type="disulfide bond" evidence="12">
    <location>
        <begin position="930"/>
        <end position="942"/>
    </location>
</feature>
<dbReference type="Proteomes" id="UP000215902">
    <property type="component" value="Unassembled WGS sequence"/>
</dbReference>
<feature type="disulfide bond" evidence="12">
    <location>
        <begin position="792"/>
        <end position="801"/>
    </location>
</feature>
<feature type="disulfide bond" evidence="12">
    <location>
        <begin position="1168"/>
        <end position="1185"/>
    </location>
</feature>
<feature type="disulfide bond" evidence="12">
    <location>
        <begin position="979"/>
        <end position="996"/>
    </location>
</feature>
<feature type="domain" description="Laminin EGF-like" evidence="14">
    <location>
        <begin position="1072"/>
        <end position="1119"/>
    </location>
</feature>
<proteinExistence type="predicted"/>